<dbReference type="OrthoDB" id="1454326at2"/>
<keyword evidence="1" id="KW-0472">Membrane</keyword>
<keyword evidence="3" id="KW-1185">Reference proteome</keyword>
<gene>
    <name evidence="2" type="ORF">C7H61_00940</name>
</gene>
<evidence type="ECO:0000313" key="3">
    <source>
        <dbReference type="Proteomes" id="UP000238430"/>
    </source>
</evidence>
<name>A0A2T1NNI9_9FLAO</name>
<evidence type="ECO:0000256" key="1">
    <source>
        <dbReference type="SAM" id="Phobius"/>
    </source>
</evidence>
<organism evidence="2 3">
    <name type="scientific">Mesoflavibacter zeaxanthinifaciens subsp. sabulilitoris</name>
    <dbReference type="NCBI Taxonomy" id="1520893"/>
    <lineage>
        <taxon>Bacteria</taxon>
        <taxon>Pseudomonadati</taxon>
        <taxon>Bacteroidota</taxon>
        <taxon>Flavobacteriia</taxon>
        <taxon>Flavobacteriales</taxon>
        <taxon>Flavobacteriaceae</taxon>
        <taxon>Mesoflavibacter</taxon>
    </lineage>
</organism>
<keyword evidence="1" id="KW-0812">Transmembrane</keyword>
<keyword evidence="1" id="KW-1133">Transmembrane helix</keyword>
<dbReference type="AlphaFoldDB" id="A0A2T1NNI9"/>
<evidence type="ECO:0000313" key="2">
    <source>
        <dbReference type="EMBL" id="PSG94458.1"/>
    </source>
</evidence>
<accession>A0A2T1NNI9</accession>
<dbReference type="EMBL" id="PXOT01000011">
    <property type="protein sequence ID" value="PSG94458.1"/>
    <property type="molecule type" value="Genomic_DNA"/>
</dbReference>
<protein>
    <submittedName>
        <fullName evidence="2">Uncharacterized protein</fullName>
    </submittedName>
</protein>
<proteinExistence type="predicted"/>
<reference evidence="2 3" key="1">
    <citation type="submission" date="2018-03" db="EMBL/GenBank/DDBJ databases">
        <title>Mesoflavibacter sp. HG37 and Mesoflavibacter sp. HG96 sp.nov., two marine bacteria isolated from seawater of Western Pacific Ocean.</title>
        <authorList>
            <person name="Cheng H."/>
            <person name="Wu Y.-H."/>
            <person name="Guo L.-L."/>
            <person name="Xu X.-W."/>
        </authorList>
    </citation>
    <scope>NUCLEOTIDE SEQUENCE [LARGE SCALE GENOMIC DNA]</scope>
    <source>
        <strain evidence="2 3">KCTC 42117</strain>
    </source>
</reference>
<sequence>MTDKEIGELINELRSKKNYNEAYIGFFQYGGGPDESYIKANRQGLELHAAELLAAALETETEFETGKEKTFGLDEGISDEESDFQLNYVELIKEKRNDIKPYTEYKETWKDKAFKVGCVSIGILLIVLIIIGFITTLTWLG</sequence>
<dbReference type="RefSeq" id="WP_106676348.1">
    <property type="nucleotide sequence ID" value="NZ_JACHWV010000011.1"/>
</dbReference>
<feature type="transmembrane region" description="Helical" evidence="1">
    <location>
        <begin position="116"/>
        <end position="140"/>
    </location>
</feature>
<comment type="caution">
    <text evidence="2">The sequence shown here is derived from an EMBL/GenBank/DDBJ whole genome shotgun (WGS) entry which is preliminary data.</text>
</comment>
<dbReference type="Proteomes" id="UP000238430">
    <property type="component" value="Unassembled WGS sequence"/>
</dbReference>